<protein>
    <submittedName>
        <fullName evidence="2">Uncharacterized protein</fullName>
    </submittedName>
</protein>
<name>A0A9P3LGB4_9APHY</name>
<dbReference type="EMBL" id="BPQB01000032">
    <property type="protein sequence ID" value="GJE93474.1"/>
    <property type="molecule type" value="Genomic_DNA"/>
</dbReference>
<gene>
    <name evidence="2" type="ORF">PsYK624_096330</name>
</gene>
<evidence type="ECO:0000256" key="1">
    <source>
        <dbReference type="SAM" id="MobiDB-lite"/>
    </source>
</evidence>
<dbReference type="OrthoDB" id="3168922at2759"/>
<reference evidence="2 3" key="1">
    <citation type="submission" date="2021-08" db="EMBL/GenBank/DDBJ databases">
        <title>Draft Genome Sequence of Phanerochaete sordida strain YK-624.</title>
        <authorList>
            <person name="Mori T."/>
            <person name="Dohra H."/>
            <person name="Suzuki T."/>
            <person name="Kawagishi H."/>
            <person name="Hirai H."/>
        </authorList>
    </citation>
    <scope>NUCLEOTIDE SEQUENCE [LARGE SCALE GENOMIC DNA]</scope>
    <source>
        <strain evidence="2 3">YK-624</strain>
    </source>
</reference>
<keyword evidence="3" id="KW-1185">Reference proteome</keyword>
<dbReference type="Proteomes" id="UP000703269">
    <property type="component" value="Unassembled WGS sequence"/>
</dbReference>
<proteinExistence type="predicted"/>
<dbReference type="AlphaFoldDB" id="A0A9P3LGB4"/>
<sequence length="212" mass="22737">MATSSSAVRQALVASQRALARRAAAPLPLARRRSMSSAALALPLDEPLDLPIFDIFDAPSRLGESSKLLADAARSRVRPAERTLRTSALAAPARAPPKALPAPTLYDGPARPRGLSGPRTRLIHSRALAPAQAHPLPAALPPPVMFDGPSRLRPYLRDGSASDESVSFTTLLVGAAAVGTLAWTAWSKVEEKAERIKRQRAQRRATYQQDFV</sequence>
<organism evidence="2 3">
    <name type="scientific">Phanerochaete sordida</name>
    <dbReference type="NCBI Taxonomy" id="48140"/>
    <lineage>
        <taxon>Eukaryota</taxon>
        <taxon>Fungi</taxon>
        <taxon>Dikarya</taxon>
        <taxon>Basidiomycota</taxon>
        <taxon>Agaricomycotina</taxon>
        <taxon>Agaricomycetes</taxon>
        <taxon>Polyporales</taxon>
        <taxon>Phanerochaetaceae</taxon>
        <taxon>Phanerochaete</taxon>
    </lineage>
</organism>
<feature type="region of interest" description="Disordered" evidence="1">
    <location>
        <begin position="83"/>
        <end position="116"/>
    </location>
</feature>
<evidence type="ECO:0000313" key="2">
    <source>
        <dbReference type="EMBL" id="GJE93474.1"/>
    </source>
</evidence>
<evidence type="ECO:0000313" key="3">
    <source>
        <dbReference type="Proteomes" id="UP000703269"/>
    </source>
</evidence>
<comment type="caution">
    <text evidence="2">The sequence shown here is derived from an EMBL/GenBank/DDBJ whole genome shotgun (WGS) entry which is preliminary data.</text>
</comment>
<accession>A0A9P3LGB4</accession>